<dbReference type="Proteomes" id="UP000681425">
    <property type="component" value="Chromosome"/>
</dbReference>
<feature type="transmembrane region" description="Helical" evidence="7">
    <location>
        <begin position="258"/>
        <end position="277"/>
    </location>
</feature>
<evidence type="ECO:0000256" key="7">
    <source>
        <dbReference type="SAM" id="Phobius"/>
    </source>
</evidence>
<gene>
    <name evidence="8" type="ORF">KFK14_04045</name>
</gene>
<dbReference type="RefSeq" id="WP_212609959.1">
    <property type="nucleotide sequence ID" value="NZ_CP073910.1"/>
</dbReference>
<dbReference type="AlphaFoldDB" id="A0A975K8W3"/>
<dbReference type="GO" id="GO:0016020">
    <property type="term" value="C:membrane"/>
    <property type="evidence" value="ECO:0007669"/>
    <property type="project" value="UniProtKB-SubCell"/>
</dbReference>
<evidence type="ECO:0000256" key="2">
    <source>
        <dbReference type="ARBA" id="ARBA00022448"/>
    </source>
</evidence>
<feature type="transmembrane region" description="Helical" evidence="7">
    <location>
        <begin position="63"/>
        <end position="83"/>
    </location>
</feature>
<evidence type="ECO:0000256" key="1">
    <source>
        <dbReference type="ARBA" id="ARBA00004141"/>
    </source>
</evidence>
<feature type="transmembrane region" description="Helical" evidence="7">
    <location>
        <begin position="228"/>
        <end position="252"/>
    </location>
</feature>
<keyword evidence="2" id="KW-0813">Transport</keyword>
<organism evidence="8 9">
    <name type="scientific">Sphingobium phenoxybenzoativorans</name>
    <dbReference type="NCBI Taxonomy" id="1592790"/>
    <lineage>
        <taxon>Bacteria</taxon>
        <taxon>Pseudomonadati</taxon>
        <taxon>Pseudomonadota</taxon>
        <taxon>Alphaproteobacteria</taxon>
        <taxon>Sphingomonadales</taxon>
        <taxon>Sphingomonadaceae</taxon>
        <taxon>Sphingobium</taxon>
    </lineage>
</organism>
<evidence type="ECO:0000256" key="5">
    <source>
        <dbReference type="ARBA" id="ARBA00022989"/>
    </source>
</evidence>
<feature type="transmembrane region" description="Helical" evidence="7">
    <location>
        <begin position="159"/>
        <end position="183"/>
    </location>
</feature>
<protein>
    <submittedName>
        <fullName evidence="8">AEC family transporter</fullName>
    </submittedName>
</protein>
<comment type="subcellular location">
    <subcellularLocation>
        <location evidence="1">Membrane</location>
        <topology evidence="1">Multi-pass membrane protein</topology>
    </subcellularLocation>
</comment>
<dbReference type="InterPro" id="IPR004776">
    <property type="entry name" value="Mem_transp_PIN-like"/>
</dbReference>
<feature type="transmembrane region" description="Helical" evidence="7">
    <location>
        <begin position="289"/>
        <end position="310"/>
    </location>
</feature>
<dbReference type="GO" id="GO:0055085">
    <property type="term" value="P:transmembrane transport"/>
    <property type="evidence" value="ECO:0007669"/>
    <property type="project" value="InterPro"/>
</dbReference>
<evidence type="ECO:0000256" key="6">
    <source>
        <dbReference type="ARBA" id="ARBA00023136"/>
    </source>
</evidence>
<feature type="transmembrane region" description="Helical" evidence="7">
    <location>
        <begin position="125"/>
        <end position="147"/>
    </location>
</feature>
<dbReference type="PANTHER" id="PTHR36838">
    <property type="entry name" value="AUXIN EFFLUX CARRIER FAMILY PROTEIN"/>
    <property type="match status" value="1"/>
</dbReference>
<keyword evidence="6 7" id="KW-0472">Membrane</keyword>
<dbReference type="KEGG" id="spph:KFK14_04045"/>
<dbReference type="EMBL" id="CP073910">
    <property type="protein sequence ID" value="QUT06632.1"/>
    <property type="molecule type" value="Genomic_DNA"/>
</dbReference>
<dbReference type="PANTHER" id="PTHR36838:SF3">
    <property type="entry name" value="TRANSPORTER AUXIN EFFLUX CARRIER EC FAMILY"/>
    <property type="match status" value="1"/>
</dbReference>
<dbReference type="Pfam" id="PF03547">
    <property type="entry name" value="Mem_trans"/>
    <property type="match status" value="1"/>
</dbReference>
<evidence type="ECO:0000313" key="8">
    <source>
        <dbReference type="EMBL" id="QUT06632.1"/>
    </source>
</evidence>
<reference evidence="8" key="1">
    <citation type="submission" date="2021-04" db="EMBL/GenBank/DDBJ databases">
        <title>Isolation of p-tert-butylphenol degrading bacteria Sphingobium phenoxybenzoativorans Tas13 from active sludge.</title>
        <authorList>
            <person name="Li Y."/>
        </authorList>
    </citation>
    <scope>NUCLEOTIDE SEQUENCE</scope>
    <source>
        <strain evidence="8">Tas13</strain>
    </source>
</reference>
<accession>A0A975K8W3</accession>
<feature type="transmembrane region" description="Helical" evidence="7">
    <location>
        <begin position="195"/>
        <end position="216"/>
    </location>
</feature>
<keyword evidence="3" id="KW-1003">Cell membrane</keyword>
<feature type="transmembrane region" description="Helical" evidence="7">
    <location>
        <begin position="38"/>
        <end position="57"/>
    </location>
</feature>
<proteinExistence type="predicted"/>
<sequence>MLATIITILPVFLIIAAGYGAAKLGVIGDGASRALNRYVIWLALPCLMFEVVATTDWRHLWDPGFVAVSITGSLAVFLLGLVVGRMRGLSLQDMAVDGLNASYSNSAYIGFPLLLLVLGPESRPFVAIAATLTLVVLFASGVILIELARSHGHGIGRALLFALIGVMKNPVLVSPLLGLFWWLGGIPLPHPAESFFTMLGGSASPAALAAIGMFLAERPILESMTNRFSLALTTIKLAIHPAVTAWLAWHVFMLPPRVAVTAIALAALPTGTGPFMIAEFYARDGKVTAGTVIVSTMLSVLTLAAILSLLRV</sequence>
<keyword evidence="5 7" id="KW-1133">Transmembrane helix</keyword>
<evidence type="ECO:0000256" key="3">
    <source>
        <dbReference type="ARBA" id="ARBA00022475"/>
    </source>
</evidence>
<name>A0A975K8W3_9SPHN</name>
<feature type="transmembrane region" description="Helical" evidence="7">
    <location>
        <begin position="95"/>
        <end position="119"/>
    </location>
</feature>
<evidence type="ECO:0000256" key="4">
    <source>
        <dbReference type="ARBA" id="ARBA00022692"/>
    </source>
</evidence>
<keyword evidence="4 7" id="KW-0812">Transmembrane</keyword>
<feature type="transmembrane region" description="Helical" evidence="7">
    <location>
        <begin position="6"/>
        <end position="26"/>
    </location>
</feature>
<evidence type="ECO:0000313" key="9">
    <source>
        <dbReference type="Proteomes" id="UP000681425"/>
    </source>
</evidence>
<keyword evidence="9" id="KW-1185">Reference proteome</keyword>